<dbReference type="RefSeq" id="WP_188837616.1">
    <property type="nucleotide sequence ID" value="NZ_BMHI01000004.1"/>
</dbReference>
<feature type="region of interest" description="Disordered" evidence="1">
    <location>
        <begin position="46"/>
        <end position="87"/>
    </location>
</feature>
<name>A0A916WWI3_9MICO</name>
<reference evidence="2" key="2">
    <citation type="submission" date="2020-09" db="EMBL/GenBank/DDBJ databases">
        <authorList>
            <person name="Sun Q."/>
            <person name="Zhou Y."/>
        </authorList>
    </citation>
    <scope>NUCLEOTIDE SEQUENCE</scope>
    <source>
        <strain evidence="2">CGMCC 1.15085</strain>
    </source>
</reference>
<gene>
    <name evidence="2" type="ORF">GCM10011492_27690</name>
</gene>
<accession>A0A916WWI3</accession>
<proteinExistence type="predicted"/>
<dbReference type="Proteomes" id="UP000636793">
    <property type="component" value="Unassembled WGS sequence"/>
</dbReference>
<sequence length="87" mass="9194">MSKIITGAIAAAAYVLGAKAGRERYDQIQTKVRELWSDPRVQAKKFEATRQVKDRSGQVAGKLPGNLGGSTGKHTPDAADSAGPDDL</sequence>
<keyword evidence="3" id="KW-1185">Reference proteome</keyword>
<reference evidence="2" key="1">
    <citation type="journal article" date="2014" name="Int. J. Syst. Evol. Microbiol.">
        <title>Complete genome sequence of Corynebacterium casei LMG S-19264T (=DSM 44701T), isolated from a smear-ripened cheese.</title>
        <authorList>
            <consortium name="US DOE Joint Genome Institute (JGI-PGF)"/>
            <person name="Walter F."/>
            <person name="Albersmeier A."/>
            <person name="Kalinowski J."/>
            <person name="Ruckert C."/>
        </authorList>
    </citation>
    <scope>NUCLEOTIDE SEQUENCE</scope>
    <source>
        <strain evidence="2">CGMCC 1.15085</strain>
    </source>
</reference>
<evidence type="ECO:0000313" key="2">
    <source>
        <dbReference type="EMBL" id="GGB35513.1"/>
    </source>
</evidence>
<evidence type="ECO:0000256" key="1">
    <source>
        <dbReference type="SAM" id="MobiDB-lite"/>
    </source>
</evidence>
<dbReference type="AlphaFoldDB" id="A0A916WWI3"/>
<protein>
    <recommendedName>
        <fullName evidence="4">YtxH domain-containing protein</fullName>
    </recommendedName>
</protein>
<organism evidence="2 3">
    <name type="scientific">Flexivirga endophytica</name>
    <dbReference type="NCBI Taxonomy" id="1849103"/>
    <lineage>
        <taxon>Bacteria</taxon>
        <taxon>Bacillati</taxon>
        <taxon>Actinomycetota</taxon>
        <taxon>Actinomycetes</taxon>
        <taxon>Micrococcales</taxon>
        <taxon>Dermacoccaceae</taxon>
        <taxon>Flexivirga</taxon>
    </lineage>
</organism>
<evidence type="ECO:0000313" key="3">
    <source>
        <dbReference type="Proteomes" id="UP000636793"/>
    </source>
</evidence>
<feature type="compositionally biased region" description="Basic and acidic residues" evidence="1">
    <location>
        <begin position="46"/>
        <end position="56"/>
    </location>
</feature>
<comment type="caution">
    <text evidence="2">The sequence shown here is derived from an EMBL/GenBank/DDBJ whole genome shotgun (WGS) entry which is preliminary data.</text>
</comment>
<evidence type="ECO:0008006" key="4">
    <source>
        <dbReference type="Google" id="ProtNLM"/>
    </source>
</evidence>
<dbReference type="EMBL" id="BMHI01000004">
    <property type="protein sequence ID" value="GGB35513.1"/>
    <property type="molecule type" value="Genomic_DNA"/>
</dbReference>